<comment type="caution">
    <text evidence="5">The sequence shown here is derived from an EMBL/GenBank/DDBJ whole genome shotgun (WGS) entry which is preliminary data.</text>
</comment>
<dbReference type="PROSITE" id="PS00058">
    <property type="entry name" value="DNA_MISMATCH_REPAIR_1"/>
    <property type="match status" value="1"/>
</dbReference>
<dbReference type="Pfam" id="PF01119">
    <property type="entry name" value="DNA_mis_repair"/>
    <property type="match status" value="1"/>
</dbReference>
<name>Q4MZM5_THEPA</name>
<dbReference type="CDD" id="cd03484">
    <property type="entry name" value="MutL_Trans_hPMS_2_like"/>
    <property type="match status" value="1"/>
</dbReference>
<dbReference type="Gene3D" id="3.30.1540.20">
    <property type="entry name" value="MutL, C-terminal domain, dimerisation subdomain"/>
    <property type="match status" value="1"/>
</dbReference>
<dbReference type="eggNOG" id="KOG1978">
    <property type="taxonomic scope" value="Eukaryota"/>
</dbReference>
<protein>
    <submittedName>
        <fullName evidence="5">DNA mismatch repair protein PMS1, putative</fullName>
    </submittedName>
</protein>
<dbReference type="GO" id="GO:0032389">
    <property type="term" value="C:MutLalpha complex"/>
    <property type="evidence" value="ECO:0007669"/>
    <property type="project" value="TreeGrafter"/>
</dbReference>
<dbReference type="GO" id="GO:0140664">
    <property type="term" value="F:ATP-dependent DNA damage sensor activity"/>
    <property type="evidence" value="ECO:0007669"/>
    <property type="project" value="InterPro"/>
</dbReference>
<dbReference type="InterPro" id="IPR038973">
    <property type="entry name" value="MutL/Mlh/Pms-like"/>
</dbReference>
<organism evidence="5 6">
    <name type="scientific">Theileria parva</name>
    <name type="common">East coast fever infection agent</name>
    <dbReference type="NCBI Taxonomy" id="5875"/>
    <lineage>
        <taxon>Eukaryota</taxon>
        <taxon>Sar</taxon>
        <taxon>Alveolata</taxon>
        <taxon>Apicomplexa</taxon>
        <taxon>Aconoidasida</taxon>
        <taxon>Piroplasmida</taxon>
        <taxon>Theileriidae</taxon>
        <taxon>Theileria</taxon>
    </lineage>
</organism>
<dbReference type="Pfam" id="PF13589">
    <property type="entry name" value="HATPase_c_3"/>
    <property type="match status" value="1"/>
</dbReference>
<dbReference type="InterPro" id="IPR020568">
    <property type="entry name" value="Ribosomal_Su5_D2-typ_SF"/>
</dbReference>
<dbReference type="GO" id="GO:0016887">
    <property type="term" value="F:ATP hydrolysis activity"/>
    <property type="evidence" value="ECO:0007669"/>
    <property type="project" value="InterPro"/>
</dbReference>
<dbReference type="VEuPathDB" id="PiroplasmaDB:TpMuguga_03g00491"/>
<dbReference type="InterPro" id="IPR042120">
    <property type="entry name" value="MutL_C_dimsub"/>
</dbReference>
<dbReference type="GO" id="GO:0006298">
    <property type="term" value="P:mismatch repair"/>
    <property type="evidence" value="ECO:0007669"/>
    <property type="project" value="InterPro"/>
</dbReference>
<dbReference type="GeneID" id="3499954"/>
<dbReference type="InterPro" id="IPR014721">
    <property type="entry name" value="Ribsml_uS5_D2-typ_fold_subgr"/>
</dbReference>
<reference evidence="5 6" key="1">
    <citation type="journal article" date="2005" name="Science">
        <title>Genome sequence of Theileria parva, a bovine pathogen that transforms lymphocytes.</title>
        <authorList>
            <person name="Gardner M.J."/>
            <person name="Bishop R."/>
            <person name="Shah T."/>
            <person name="de Villiers E.P."/>
            <person name="Carlton J.M."/>
            <person name="Hall N."/>
            <person name="Ren Q."/>
            <person name="Paulsen I.T."/>
            <person name="Pain A."/>
            <person name="Berriman M."/>
            <person name="Wilson R.J.M."/>
            <person name="Sato S."/>
            <person name="Ralph S.A."/>
            <person name="Mann D.J."/>
            <person name="Xiong Z."/>
            <person name="Shallom S.J."/>
            <person name="Weidman J."/>
            <person name="Jiang L."/>
            <person name="Lynn J."/>
            <person name="Weaver B."/>
            <person name="Shoaibi A."/>
            <person name="Domingo A.R."/>
            <person name="Wasawo D."/>
            <person name="Crabtree J."/>
            <person name="Wortman J.R."/>
            <person name="Haas B."/>
            <person name="Angiuoli S.V."/>
            <person name="Creasy T.H."/>
            <person name="Lu C."/>
            <person name="Suh B."/>
            <person name="Silva J.C."/>
            <person name="Utterback T.R."/>
            <person name="Feldblyum T.V."/>
            <person name="Pertea M."/>
            <person name="Allen J."/>
            <person name="Nierman W.C."/>
            <person name="Taracha E.L.N."/>
            <person name="Salzberg S.L."/>
            <person name="White O.R."/>
            <person name="Fitzhugh H.A."/>
            <person name="Morzaria S."/>
            <person name="Venter J.C."/>
            <person name="Fraser C.M."/>
            <person name="Nene V."/>
        </authorList>
    </citation>
    <scope>NUCLEOTIDE SEQUENCE [LARGE SCALE GENOMIC DNA]</scope>
    <source>
        <strain evidence="5 6">Muguga</strain>
    </source>
</reference>
<feature type="domain" description="DNA mismatch repair protein S5" evidence="4">
    <location>
        <begin position="217"/>
        <end position="335"/>
    </location>
</feature>
<dbReference type="NCBIfam" id="TIGR00585">
    <property type="entry name" value="mutl"/>
    <property type="match status" value="1"/>
</dbReference>
<dbReference type="FunCoup" id="Q4MZM5">
    <property type="interactions" value="353"/>
</dbReference>
<dbReference type="EMBL" id="AAGK01000005">
    <property type="protein sequence ID" value="EAN31236.1"/>
    <property type="molecule type" value="Genomic_DNA"/>
</dbReference>
<dbReference type="InterPro" id="IPR002099">
    <property type="entry name" value="MutL/Mlh/PMS"/>
</dbReference>
<evidence type="ECO:0000256" key="1">
    <source>
        <dbReference type="ARBA" id="ARBA00006082"/>
    </source>
</evidence>
<gene>
    <name evidence="5" type="ordered locus">TP03_0491</name>
</gene>
<dbReference type="CDD" id="cd16926">
    <property type="entry name" value="HATPase_MutL-MLH-PMS-like"/>
    <property type="match status" value="1"/>
</dbReference>
<dbReference type="SMART" id="SM01340">
    <property type="entry name" value="DNA_mis_repair"/>
    <property type="match status" value="1"/>
</dbReference>
<dbReference type="Gene3D" id="3.30.1370.100">
    <property type="entry name" value="MutL, C-terminal domain, regulatory subdomain"/>
    <property type="match status" value="1"/>
</dbReference>
<proteinExistence type="inferred from homology"/>
<dbReference type="InParanoid" id="Q4MZM5"/>
<dbReference type="InterPro" id="IPR014762">
    <property type="entry name" value="DNA_mismatch_repair_CS"/>
</dbReference>
<evidence type="ECO:0000256" key="2">
    <source>
        <dbReference type="ARBA" id="ARBA00022763"/>
    </source>
</evidence>
<dbReference type="Proteomes" id="UP000001949">
    <property type="component" value="Unassembled WGS sequence"/>
</dbReference>
<dbReference type="SUPFAM" id="SSF118116">
    <property type="entry name" value="DNA mismatch repair protein MutL"/>
    <property type="match status" value="2"/>
</dbReference>
<dbReference type="GO" id="GO:0005524">
    <property type="term" value="F:ATP binding"/>
    <property type="evidence" value="ECO:0007669"/>
    <property type="project" value="InterPro"/>
</dbReference>
<dbReference type="PANTHER" id="PTHR10073:SF52">
    <property type="entry name" value="MISMATCH REPAIR ENDONUCLEASE PMS2"/>
    <property type="match status" value="1"/>
</dbReference>
<keyword evidence="2" id="KW-0227">DNA damage</keyword>
<dbReference type="PANTHER" id="PTHR10073">
    <property type="entry name" value="DNA MISMATCH REPAIR PROTEIN MLH, PMS, MUTL"/>
    <property type="match status" value="1"/>
</dbReference>
<dbReference type="InterPro" id="IPR037198">
    <property type="entry name" value="MutL_C_sf"/>
</dbReference>
<evidence type="ECO:0000259" key="4">
    <source>
        <dbReference type="SMART" id="SM01340"/>
    </source>
</evidence>
<dbReference type="KEGG" id="tpv:TP03_0491"/>
<dbReference type="Gene3D" id="3.30.565.10">
    <property type="entry name" value="Histidine kinase-like ATPase, C-terminal domain"/>
    <property type="match status" value="1"/>
</dbReference>
<evidence type="ECO:0000313" key="5">
    <source>
        <dbReference type="EMBL" id="EAN31236.1"/>
    </source>
</evidence>
<comment type="similarity">
    <text evidence="1">Belongs to the DNA mismatch repair MutL/HexB family.</text>
</comment>
<accession>Q4MZM5</accession>
<dbReference type="Gene3D" id="3.30.230.10">
    <property type="match status" value="1"/>
</dbReference>
<evidence type="ECO:0000313" key="6">
    <source>
        <dbReference type="Proteomes" id="UP000001949"/>
    </source>
</evidence>
<dbReference type="GO" id="GO:0030983">
    <property type="term" value="F:mismatched DNA binding"/>
    <property type="evidence" value="ECO:0007669"/>
    <property type="project" value="InterPro"/>
</dbReference>
<dbReference type="InterPro" id="IPR013507">
    <property type="entry name" value="DNA_mismatch_S5_2-like"/>
</dbReference>
<dbReference type="SMART" id="SM00853">
    <property type="entry name" value="MutL_C"/>
    <property type="match status" value="1"/>
</dbReference>
<dbReference type="InterPro" id="IPR036890">
    <property type="entry name" value="HATPase_C_sf"/>
</dbReference>
<keyword evidence="6" id="KW-1185">Reference proteome</keyword>
<dbReference type="OMA" id="MRPRRMP"/>
<dbReference type="AlphaFoldDB" id="Q4MZM5"/>
<evidence type="ECO:0000259" key="3">
    <source>
        <dbReference type="SMART" id="SM00853"/>
    </source>
</evidence>
<dbReference type="InterPro" id="IPR014790">
    <property type="entry name" value="MutL_C"/>
</dbReference>
<dbReference type="STRING" id="5875.Q4MZM5"/>
<feature type="domain" description="MutL C-terminal dimerisation" evidence="3">
    <location>
        <begin position="562"/>
        <end position="747"/>
    </location>
</feature>
<dbReference type="SUPFAM" id="SSF54211">
    <property type="entry name" value="Ribosomal protein S5 domain 2-like"/>
    <property type="match status" value="1"/>
</dbReference>
<sequence length="791" mass="89820">MSLQSLDHQQSCISRSFQVITGISCVIRELVENAIDAQATNIEIKIYNGGADLIKVADNGTGISEINFTNLASKHSTSKIRTFEDLFTSLTTFGFRGEALYSMCNLGNVEIETRTPSSDNGWLLRFDSLGNITSKTPIASNIGTCVKVRELFGEYPVRRKMLIRNSKNQISKSVSQIQQYALINPHISFNFTTVTNNKKFSNIFATSGSKDNVRGVIEEIFGHEFAKKLVQINIKDKEWRIEGLVSNPYNERGYREMEYFYINKRPISKVQKFKNAISAIFSHFSSKSKPSFILNLTMNYDHIDVNISPDKRSAYIYSEDYIIRTFKVSFYAILLIENLYEILKPKTSNLSQINSEILTQFISDVNVKHEEKSSKRELVFTDTINPPKKTNTSGSVTAAPVTITIPDDTVESVEHAITITDESENTNTTENTTTTSLINATENPTTVSLINTTENPTTVSLMNTTENVTKTCDTVPEVIVVEDSVNKTVRKIRTLEEYLRRVPDKCCSSLSRRIRISERRLFERNFKKLLPSEESVTICKLTSDDLTEHNFLNPQVFDEMELIGQFNKSFIITKLTFPEVKSKYNFSLYVIDQHAADEKARFERLNKTVKINKQRLIYPKLIELSPFLTQVAENSMNVLLSNGFDVRVCREKEFLVFNDEDLSMTSAYTEKIGRGVYVHTLPQILGKVLGEDDFVDFLNELSATEYVENSKQSEFIWGLGNTPRPHKIWSILASRACKSSVRAGDGLTNGQMKNIVRRMGTLIHPWNCPHGRPSIKCLVSHQQLEELLSKQ</sequence>
<dbReference type="SUPFAM" id="SSF55874">
    <property type="entry name" value="ATPase domain of HSP90 chaperone/DNA topoisomerase II/histidine kinase"/>
    <property type="match status" value="1"/>
</dbReference>
<dbReference type="Pfam" id="PF08676">
    <property type="entry name" value="MutL_C"/>
    <property type="match status" value="1"/>
</dbReference>
<dbReference type="FunFam" id="3.30.565.10:FF:000017">
    <property type="entry name" value="PMS1 homolog 1, mismatch repair system component"/>
    <property type="match status" value="1"/>
</dbReference>
<dbReference type="InterPro" id="IPR042121">
    <property type="entry name" value="MutL_C_regsub"/>
</dbReference>